<proteinExistence type="inferred from homology"/>
<evidence type="ECO:0000313" key="12">
    <source>
        <dbReference type="Proteomes" id="UP001454086"/>
    </source>
</evidence>
<sequence>MIYRVKKQKNAMDTYVLYDVNRMPQASYAEDRGDFMEFESPIEKAVFFTKVFIPGFGGALLFADNCKEGYPPDGEPIDFYYEAARSRLHALEVFKEGVTAAYGYIPAKAEERLDKVRKMLAAGAVPETVSLEALCELLWAGEEMVSFEAKSKIARNGLRDDFMVGCSTKGFTESTPEWKQYFSDLFNCVCVPTHWGIVEPERGDKHYDVLDEMIKWSKEQGMIVRGHALVWFSPNWECNTWIEKLSYEEVKKLVLERVDFLTTEYKDYFDLVDFNEPIQANAKNMTFDEHFAIMKEAYAIVRRNVPNCRLMLNFFNEWQELYGLNRSDLNRIQKDYGQIKSIQPRDNEWCVTVYEYLDRCVAEGMDFDCIGIQWHDHPYDLFSSREIIKNWYSRYHMPIHLTELEVSSSDAPASKVMFGRPFPATNLYWHDTWNEEIQSEWFQSFLELMYSLDEVKEFSTFSFCDAPKQWGSYTEQYPSAKRFQVGALAYAGLLDEDEKPKPAYYGLKYAMKHLGIEKHPMK</sequence>
<comment type="caution">
    <text evidence="11">The sequence shown here is derived from an EMBL/GenBank/DDBJ whole genome shotgun (WGS) entry which is preliminary data.</text>
</comment>
<reference evidence="11 12" key="1">
    <citation type="submission" date="2024-03" db="EMBL/GenBank/DDBJ databases">
        <title>Human intestinal bacterial collection.</title>
        <authorList>
            <person name="Pauvert C."/>
            <person name="Hitch T.C.A."/>
            <person name="Clavel T."/>
        </authorList>
    </citation>
    <scope>NUCLEOTIDE SEQUENCE [LARGE SCALE GENOMIC DNA]</scope>
    <source>
        <strain evidence="11 12">CLA-SR-H021</strain>
    </source>
</reference>
<evidence type="ECO:0000256" key="6">
    <source>
        <dbReference type="ARBA" id="ARBA00022801"/>
    </source>
</evidence>
<evidence type="ECO:0000256" key="2">
    <source>
        <dbReference type="ARBA" id="ARBA00007495"/>
    </source>
</evidence>
<dbReference type="PROSITE" id="PS51760">
    <property type="entry name" value="GH10_2"/>
    <property type="match status" value="1"/>
</dbReference>
<feature type="domain" description="GH10" evidence="10">
    <location>
        <begin position="148"/>
        <end position="510"/>
    </location>
</feature>
<dbReference type="InterPro" id="IPR044846">
    <property type="entry name" value="GH10"/>
</dbReference>
<dbReference type="EC" id="3.2.1.8" evidence="3"/>
<keyword evidence="5" id="KW-0732">Signal</keyword>
<gene>
    <name evidence="11" type="ORF">WMQ36_19415</name>
</gene>
<keyword evidence="4" id="KW-0858">Xylan degradation</keyword>
<dbReference type="RefSeq" id="WP_008717342.1">
    <property type="nucleotide sequence ID" value="NZ_JBBMFM010000090.1"/>
</dbReference>
<evidence type="ECO:0000313" key="11">
    <source>
        <dbReference type="EMBL" id="MEQ2427139.1"/>
    </source>
</evidence>
<comment type="similarity">
    <text evidence="2">Belongs to the glycosyl hydrolase 10 (cellulase F) family.</text>
</comment>
<dbReference type="PANTHER" id="PTHR31490">
    <property type="entry name" value="GLYCOSYL HYDROLASE"/>
    <property type="match status" value="1"/>
</dbReference>
<accession>A0ABV1DDB3</accession>
<evidence type="ECO:0000256" key="8">
    <source>
        <dbReference type="ARBA" id="ARBA00023295"/>
    </source>
</evidence>
<name>A0ABV1DDB3_9FIRM</name>
<dbReference type="Proteomes" id="UP001454086">
    <property type="component" value="Unassembled WGS sequence"/>
</dbReference>
<evidence type="ECO:0000256" key="5">
    <source>
        <dbReference type="ARBA" id="ARBA00022729"/>
    </source>
</evidence>
<dbReference type="PANTHER" id="PTHR31490:SF88">
    <property type="entry name" value="BETA-XYLANASE"/>
    <property type="match status" value="1"/>
</dbReference>
<dbReference type="InterPro" id="IPR017853">
    <property type="entry name" value="GH"/>
</dbReference>
<dbReference type="SUPFAM" id="SSF51445">
    <property type="entry name" value="(Trans)glycosidases"/>
    <property type="match status" value="1"/>
</dbReference>
<dbReference type="Gene3D" id="3.20.20.80">
    <property type="entry name" value="Glycosidases"/>
    <property type="match status" value="1"/>
</dbReference>
<evidence type="ECO:0000256" key="3">
    <source>
        <dbReference type="ARBA" id="ARBA00012590"/>
    </source>
</evidence>
<keyword evidence="12" id="KW-1185">Reference proteome</keyword>
<evidence type="ECO:0000256" key="9">
    <source>
        <dbReference type="ARBA" id="ARBA00023326"/>
    </source>
</evidence>
<dbReference type="Pfam" id="PF00331">
    <property type="entry name" value="Glyco_hydro_10"/>
    <property type="match status" value="1"/>
</dbReference>
<dbReference type="EMBL" id="JBBMFM010000090">
    <property type="protein sequence ID" value="MEQ2427139.1"/>
    <property type="molecule type" value="Genomic_DNA"/>
</dbReference>
<evidence type="ECO:0000256" key="4">
    <source>
        <dbReference type="ARBA" id="ARBA00022651"/>
    </source>
</evidence>
<evidence type="ECO:0000256" key="1">
    <source>
        <dbReference type="ARBA" id="ARBA00000681"/>
    </source>
</evidence>
<evidence type="ECO:0000259" key="10">
    <source>
        <dbReference type="PROSITE" id="PS51760"/>
    </source>
</evidence>
<evidence type="ECO:0000256" key="7">
    <source>
        <dbReference type="ARBA" id="ARBA00023277"/>
    </source>
</evidence>
<keyword evidence="6" id="KW-0378">Hydrolase</keyword>
<keyword evidence="7" id="KW-0119">Carbohydrate metabolism</keyword>
<keyword evidence="9" id="KW-0624">Polysaccharide degradation</keyword>
<organism evidence="11 12">
    <name type="scientific">Enterocloster hominis</name>
    <name type="common">ex Hitch et al. 2024</name>
    <dbReference type="NCBI Taxonomy" id="1917870"/>
    <lineage>
        <taxon>Bacteria</taxon>
        <taxon>Bacillati</taxon>
        <taxon>Bacillota</taxon>
        <taxon>Clostridia</taxon>
        <taxon>Lachnospirales</taxon>
        <taxon>Lachnospiraceae</taxon>
        <taxon>Enterocloster</taxon>
    </lineage>
</organism>
<protein>
    <recommendedName>
        <fullName evidence="3">endo-1,4-beta-xylanase</fullName>
        <ecNumber evidence="3">3.2.1.8</ecNumber>
    </recommendedName>
</protein>
<keyword evidence="8" id="KW-0326">Glycosidase</keyword>
<dbReference type="InterPro" id="IPR001000">
    <property type="entry name" value="GH10_dom"/>
</dbReference>
<comment type="catalytic activity">
    <reaction evidence="1">
        <text>Endohydrolysis of (1-&gt;4)-beta-D-xylosidic linkages in xylans.</text>
        <dbReference type="EC" id="3.2.1.8"/>
    </reaction>
</comment>